<sequence>MMRFLAPLLLVVLGLSACTTTNTPMRMGPDGKPIPVVYRIGPNDAPRVRQRMQDGINTMRAQNGLPTLTSSLELASAGATHAQDMSFQQRPWHWGSDGSSPIQRAQRAGYQGAFVGELISETFETEIETVNAWMIEPETRQVILDPRATELGVGWHQDENGKLWWAVVLGEGQSIMSVVDR</sequence>
<evidence type="ECO:0000256" key="1">
    <source>
        <dbReference type="SAM" id="SignalP"/>
    </source>
</evidence>
<dbReference type="Gene3D" id="3.40.33.10">
    <property type="entry name" value="CAP"/>
    <property type="match status" value="1"/>
</dbReference>
<dbReference type="EMBL" id="FBYC01000001">
    <property type="protein sequence ID" value="CUX79414.1"/>
    <property type="molecule type" value="Genomic_DNA"/>
</dbReference>
<dbReference type="AlphaFoldDB" id="A0A0P7WHZ8"/>
<dbReference type="EMBL" id="LJSG01000019">
    <property type="protein sequence ID" value="KPP90172.1"/>
    <property type="molecule type" value="Genomic_DNA"/>
</dbReference>
<protein>
    <submittedName>
        <fullName evidence="3 4">Cysteine-rich secretory protein family</fullName>
    </submittedName>
</protein>
<evidence type="ECO:0000313" key="3">
    <source>
        <dbReference type="EMBL" id="CUX79414.1"/>
    </source>
</evidence>
<proteinExistence type="predicted"/>
<dbReference type="PATRIC" id="fig|1666912.4.peg.1124"/>
<dbReference type="PROSITE" id="PS51257">
    <property type="entry name" value="PROKAR_LIPOPROTEIN"/>
    <property type="match status" value="1"/>
</dbReference>
<reference evidence="4 5" key="1">
    <citation type="submission" date="2015-09" db="EMBL/GenBank/DDBJ databases">
        <title>Identification and resolution of microdiversity through metagenomic sequencing of parallel consortia.</title>
        <authorList>
            <person name="Nelson W.C."/>
            <person name="Romine M.F."/>
            <person name="Lindemann S.R."/>
        </authorList>
    </citation>
    <scope>NUCLEOTIDE SEQUENCE [LARGE SCALE GENOMIC DNA]</scope>
    <source>
        <strain evidence="4">HL-91</strain>
    </source>
</reference>
<evidence type="ECO:0000259" key="2">
    <source>
        <dbReference type="Pfam" id="PF00188"/>
    </source>
</evidence>
<keyword evidence="6" id="KW-1185">Reference proteome</keyword>
<dbReference type="STRING" id="1666912.Ga0058931_0093"/>
<accession>A0A0P7WHZ8</accession>
<feature type="domain" description="SCP" evidence="2">
    <location>
        <begin position="55"/>
        <end position="166"/>
    </location>
</feature>
<dbReference type="SUPFAM" id="SSF55797">
    <property type="entry name" value="PR-1-like"/>
    <property type="match status" value="1"/>
</dbReference>
<dbReference type="InterPro" id="IPR035940">
    <property type="entry name" value="CAP_sf"/>
</dbReference>
<reference evidence="3 6" key="2">
    <citation type="submission" date="2016-01" db="EMBL/GenBank/DDBJ databases">
        <authorList>
            <person name="Varghese N."/>
        </authorList>
    </citation>
    <scope>NUCLEOTIDE SEQUENCE [LARGE SCALE GENOMIC DNA]</scope>
    <source>
        <strain evidence="3 6">HL-91</strain>
    </source>
</reference>
<dbReference type="InterPro" id="IPR014044">
    <property type="entry name" value="CAP_dom"/>
</dbReference>
<keyword evidence="1" id="KW-0732">Signal</keyword>
<organism evidence="4 5">
    <name type="scientific">Roseibaca calidilacus</name>
    <dbReference type="NCBI Taxonomy" id="1666912"/>
    <lineage>
        <taxon>Bacteria</taxon>
        <taxon>Pseudomonadati</taxon>
        <taxon>Pseudomonadota</taxon>
        <taxon>Alphaproteobacteria</taxon>
        <taxon>Rhodobacterales</taxon>
        <taxon>Paracoccaceae</taxon>
        <taxon>Roseinatronobacter</taxon>
    </lineage>
</organism>
<gene>
    <name evidence="3" type="ORF">Ga0058931_0093</name>
    <name evidence="4" type="ORF">HLUCCA05_14585</name>
</gene>
<feature type="signal peptide" evidence="1">
    <location>
        <begin position="1"/>
        <end position="17"/>
    </location>
</feature>
<dbReference type="Proteomes" id="UP000182045">
    <property type="component" value="Unassembled WGS sequence"/>
</dbReference>
<evidence type="ECO:0000313" key="4">
    <source>
        <dbReference type="EMBL" id="KPP90172.1"/>
    </source>
</evidence>
<feature type="chain" id="PRO_5010208686" evidence="1">
    <location>
        <begin position="18"/>
        <end position="181"/>
    </location>
</feature>
<dbReference type="Pfam" id="PF00188">
    <property type="entry name" value="CAP"/>
    <property type="match status" value="1"/>
</dbReference>
<comment type="caution">
    <text evidence="4">The sequence shown here is derived from an EMBL/GenBank/DDBJ whole genome shotgun (WGS) entry which is preliminary data.</text>
</comment>
<dbReference type="PANTHER" id="PTHR31157">
    <property type="entry name" value="SCP DOMAIN-CONTAINING PROTEIN"/>
    <property type="match status" value="1"/>
</dbReference>
<evidence type="ECO:0000313" key="6">
    <source>
        <dbReference type="Proteomes" id="UP000182045"/>
    </source>
</evidence>
<dbReference type="PANTHER" id="PTHR31157:SF1">
    <property type="entry name" value="SCP DOMAIN-CONTAINING PROTEIN"/>
    <property type="match status" value="1"/>
</dbReference>
<evidence type="ECO:0000313" key="5">
    <source>
        <dbReference type="Proteomes" id="UP000050413"/>
    </source>
</evidence>
<dbReference type="CDD" id="cd05379">
    <property type="entry name" value="CAP_bacterial"/>
    <property type="match status" value="1"/>
</dbReference>
<dbReference type="Proteomes" id="UP000050413">
    <property type="component" value="Unassembled WGS sequence"/>
</dbReference>
<dbReference type="RefSeq" id="WP_072244234.1">
    <property type="nucleotide sequence ID" value="NZ_FBYC01000001.1"/>
</dbReference>
<name>A0A0P7WHZ8_9RHOB</name>